<protein>
    <submittedName>
        <fullName evidence="1">Helix-turn-helix domain-containing protein</fullName>
    </submittedName>
</protein>
<gene>
    <name evidence="1" type="ORF">JJB74_31850</name>
</gene>
<name>A0A934W9P0_9BURK</name>
<evidence type="ECO:0000313" key="2">
    <source>
        <dbReference type="Proteomes" id="UP000622890"/>
    </source>
</evidence>
<dbReference type="AlphaFoldDB" id="A0A934W9P0"/>
<reference evidence="1" key="1">
    <citation type="submission" date="2021-01" db="EMBL/GenBank/DDBJ databases">
        <title>Genome sequence of strain Noviherbaspirillum sp. DKR-6.</title>
        <authorList>
            <person name="Chaudhary D.K."/>
        </authorList>
    </citation>
    <scope>NUCLEOTIDE SEQUENCE</scope>
    <source>
        <strain evidence="1">DKR-6</strain>
    </source>
</reference>
<accession>A0A934W9P0</accession>
<dbReference type="RefSeq" id="WP_200598580.1">
    <property type="nucleotide sequence ID" value="NZ_JAEPBG010000043.1"/>
</dbReference>
<proteinExistence type="predicted"/>
<dbReference type="EMBL" id="JAEPBG010000043">
    <property type="protein sequence ID" value="MBK4739210.1"/>
    <property type="molecule type" value="Genomic_DNA"/>
</dbReference>
<organism evidence="1 2">
    <name type="scientific">Noviherbaspirillum pedocola</name>
    <dbReference type="NCBI Taxonomy" id="2801341"/>
    <lineage>
        <taxon>Bacteria</taxon>
        <taxon>Pseudomonadati</taxon>
        <taxon>Pseudomonadota</taxon>
        <taxon>Betaproteobacteria</taxon>
        <taxon>Burkholderiales</taxon>
        <taxon>Oxalobacteraceae</taxon>
        <taxon>Noviherbaspirillum</taxon>
    </lineage>
</organism>
<keyword evidence="2" id="KW-1185">Reference proteome</keyword>
<dbReference type="Proteomes" id="UP000622890">
    <property type="component" value="Unassembled WGS sequence"/>
</dbReference>
<comment type="caution">
    <text evidence="1">The sequence shown here is derived from an EMBL/GenBank/DDBJ whole genome shotgun (WGS) entry which is preliminary data.</text>
</comment>
<evidence type="ECO:0000313" key="1">
    <source>
        <dbReference type="EMBL" id="MBK4739210.1"/>
    </source>
</evidence>
<sequence length="105" mass="11044">MQVAANTDLARSAARKMATGAMMTLSETAAYYGISEQTVHALPLPSIRLGRLLRFDPKDVRELIDACKEAAICPHKQTCAGIGLTPSGVLSCADRVAQANEGGKA</sequence>